<evidence type="ECO:0000313" key="1">
    <source>
        <dbReference type="EMBL" id="PSR25523.1"/>
    </source>
</evidence>
<gene>
    <name evidence="1" type="ORF">C7B43_16565</name>
</gene>
<evidence type="ECO:0000313" key="2">
    <source>
        <dbReference type="Proteomes" id="UP000242699"/>
    </source>
</evidence>
<dbReference type="EMBL" id="PXYT01000053">
    <property type="protein sequence ID" value="PSR25523.1"/>
    <property type="molecule type" value="Genomic_DNA"/>
</dbReference>
<reference evidence="1 2" key="1">
    <citation type="journal article" date="2014" name="BMC Genomics">
        <title>Comparison of environmental and isolate Sulfobacillus genomes reveals diverse carbon, sulfur, nitrogen, and hydrogen metabolisms.</title>
        <authorList>
            <person name="Justice N.B."/>
            <person name="Norman A."/>
            <person name="Brown C.T."/>
            <person name="Singh A."/>
            <person name="Thomas B.C."/>
            <person name="Banfield J.F."/>
        </authorList>
    </citation>
    <scope>NUCLEOTIDE SEQUENCE [LARGE SCALE GENOMIC DNA]</scope>
    <source>
        <strain evidence="1">AMDSBA1</strain>
    </source>
</reference>
<dbReference type="AlphaFoldDB" id="A0A2T2WTL0"/>
<proteinExistence type="predicted"/>
<protein>
    <submittedName>
        <fullName evidence="1">Uncharacterized protein</fullName>
    </submittedName>
</protein>
<accession>A0A2T2WTL0</accession>
<organism evidence="1 2">
    <name type="scientific">Sulfobacillus benefaciens</name>
    <dbReference type="NCBI Taxonomy" id="453960"/>
    <lineage>
        <taxon>Bacteria</taxon>
        <taxon>Bacillati</taxon>
        <taxon>Bacillota</taxon>
        <taxon>Clostridia</taxon>
        <taxon>Eubacteriales</taxon>
        <taxon>Clostridiales Family XVII. Incertae Sedis</taxon>
        <taxon>Sulfobacillus</taxon>
    </lineage>
</organism>
<dbReference type="Proteomes" id="UP000242699">
    <property type="component" value="Unassembled WGS sequence"/>
</dbReference>
<comment type="caution">
    <text evidence="1">The sequence shown here is derived from an EMBL/GenBank/DDBJ whole genome shotgun (WGS) entry which is preliminary data.</text>
</comment>
<sequence length="68" mass="8270">MSSKEELLHLIEKLDERWIDDVVDYVRWLQQPTDTLSPVEFQRVQHGEQELVQGDRISLKDWRRQHDV</sequence>
<name>A0A2T2WTL0_9FIRM</name>